<dbReference type="OrthoDB" id="9789133at2"/>
<dbReference type="GO" id="GO:0008270">
    <property type="term" value="F:zinc ion binding"/>
    <property type="evidence" value="ECO:0007669"/>
    <property type="project" value="InterPro"/>
</dbReference>
<accession>A0A2T5J114</accession>
<dbReference type="AlphaFoldDB" id="A0A2T5J114"/>
<name>A0A2T5J114_9GAMM</name>
<dbReference type="PANTHER" id="PTHR15032:SF4">
    <property type="entry name" value="N-ACYL-PHOSPHATIDYLETHANOLAMINE-HYDROLYZING PHOSPHOLIPASE D"/>
    <property type="match status" value="1"/>
</dbReference>
<dbReference type="InterPro" id="IPR001279">
    <property type="entry name" value="Metallo-B-lactamas"/>
</dbReference>
<sequence>MTTKTYSLPTKNVTNEVWQKPNLEVDLSYYNGQTFYNPWQREERNNAALFKWILTRENKTWPQQQNQPCLEFPLTQYSEQLSDWKLWFVGHATVLLQIGKYNFLTDPVWAQRCSPFAMVGPKRVRPAGIALEDIPPLTAVLLSHNHYDHLDTATLLWLHQRDQMPIITGLGNGVYLRQYGMKVIELAWWQHYTCADGVDIHYLPAKHFSGRGVRDRNAALWGSLSVNTAFGYAYFAGDTGYAPHFREIYQQLGAPRLALLPIGAYEPRALMKQVHMNPQDAVQAHRDLQAELSVGIHFNTFQLTDEAIDQPVQRLNQLLIENTLNPFIVLAEGEGYCV</sequence>
<dbReference type="Proteomes" id="UP000244223">
    <property type="component" value="Unassembled WGS sequence"/>
</dbReference>
<dbReference type="PIRSF" id="PIRSF038896">
    <property type="entry name" value="NAPE-PLD"/>
    <property type="match status" value="1"/>
</dbReference>
<reference evidence="2 3" key="1">
    <citation type="submission" date="2018-04" db="EMBL/GenBank/DDBJ databases">
        <title>Genomic Encyclopedia of Archaeal and Bacterial Type Strains, Phase II (KMG-II): from individual species to whole genera.</title>
        <authorList>
            <person name="Goeker M."/>
        </authorList>
    </citation>
    <scope>NUCLEOTIDE SEQUENCE [LARGE SCALE GENOMIC DNA]</scope>
    <source>
        <strain evidence="2 3">DSM 5822</strain>
    </source>
</reference>
<feature type="domain" description="Metallo-beta-lactamase" evidence="1">
    <location>
        <begin position="102"/>
        <end position="298"/>
    </location>
</feature>
<evidence type="ECO:0000313" key="3">
    <source>
        <dbReference type="Proteomes" id="UP000244223"/>
    </source>
</evidence>
<evidence type="ECO:0000313" key="2">
    <source>
        <dbReference type="EMBL" id="PTQ90082.1"/>
    </source>
</evidence>
<gene>
    <name evidence="2" type="ORF">C8N29_104121</name>
</gene>
<proteinExistence type="predicted"/>
<dbReference type="InterPro" id="IPR024884">
    <property type="entry name" value="NAPE-PLD"/>
</dbReference>
<dbReference type="InterPro" id="IPR036866">
    <property type="entry name" value="RibonucZ/Hydroxyglut_hydro"/>
</dbReference>
<evidence type="ECO:0000259" key="1">
    <source>
        <dbReference type="Pfam" id="PF12706"/>
    </source>
</evidence>
<comment type="caution">
    <text evidence="2">The sequence shown here is derived from an EMBL/GenBank/DDBJ whole genome shotgun (WGS) entry which is preliminary data.</text>
</comment>
<organism evidence="2 3">
    <name type="scientific">Agitococcus lubricus</name>
    <dbReference type="NCBI Taxonomy" id="1077255"/>
    <lineage>
        <taxon>Bacteria</taxon>
        <taxon>Pseudomonadati</taxon>
        <taxon>Pseudomonadota</taxon>
        <taxon>Gammaproteobacteria</taxon>
        <taxon>Moraxellales</taxon>
        <taxon>Moraxellaceae</taxon>
        <taxon>Agitococcus</taxon>
    </lineage>
</organism>
<dbReference type="RefSeq" id="WP_107865079.1">
    <property type="nucleotide sequence ID" value="NZ_QAON01000004.1"/>
</dbReference>
<dbReference type="Gene3D" id="3.60.15.10">
    <property type="entry name" value="Ribonuclease Z/Hydroxyacylglutathione hydrolase-like"/>
    <property type="match status" value="1"/>
</dbReference>
<dbReference type="SUPFAM" id="SSF56281">
    <property type="entry name" value="Metallo-hydrolase/oxidoreductase"/>
    <property type="match status" value="1"/>
</dbReference>
<dbReference type="EMBL" id="QAON01000004">
    <property type="protein sequence ID" value="PTQ90082.1"/>
    <property type="molecule type" value="Genomic_DNA"/>
</dbReference>
<keyword evidence="3" id="KW-1185">Reference proteome</keyword>
<dbReference type="Pfam" id="PF12706">
    <property type="entry name" value="Lactamase_B_2"/>
    <property type="match status" value="1"/>
</dbReference>
<protein>
    <submittedName>
        <fullName evidence="2">L-ascorbate metabolism protein UlaG (Beta-lactamase superfamily)</fullName>
    </submittedName>
</protein>
<dbReference type="GO" id="GO:0070290">
    <property type="term" value="F:N-acylphosphatidylethanolamine-specific phospholipase D activity"/>
    <property type="evidence" value="ECO:0007669"/>
    <property type="project" value="InterPro"/>
</dbReference>
<dbReference type="GO" id="GO:0005737">
    <property type="term" value="C:cytoplasm"/>
    <property type="evidence" value="ECO:0007669"/>
    <property type="project" value="TreeGrafter"/>
</dbReference>
<dbReference type="PANTHER" id="PTHR15032">
    <property type="entry name" value="N-ACYL-PHOSPHATIDYLETHANOLAMINE-HYDROLYZING PHOSPHOLIPASE D"/>
    <property type="match status" value="1"/>
</dbReference>